<proteinExistence type="predicted"/>
<reference evidence="1 2" key="1">
    <citation type="journal article" date="2022" name="Int. J. Syst. Evol. Microbiol.">
        <title>Prevotella herbatica sp. nov., a plant polysaccharide-decomposing anaerobic bacterium isolated from a methanogenic reactor.</title>
        <authorList>
            <person name="Uek A."/>
            <person name="Tonouchi A."/>
            <person name="Kaku N."/>
            <person name="Ueki K."/>
        </authorList>
    </citation>
    <scope>NUCLEOTIDE SEQUENCE [LARGE SCALE GENOMIC DNA]</scope>
    <source>
        <strain evidence="1 2">WR041</strain>
    </source>
</reference>
<keyword evidence="2" id="KW-1185">Reference proteome</keyword>
<dbReference type="Gene3D" id="3.40.50.1400">
    <property type="match status" value="1"/>
</dbReference>
<dbReference type="EMBL" id="AP024484">
    <property type="protein sequence ID" value="BCS85963.1"/>
    <property type="molecule type" value="Genomic_DNA"/>
</dbReference>
<organism evidence="1 2">
    <name type="scientific">Prevotella herbatica</name>
    <dbReference type="NCBI Taxonomy" id="2801997"/>
    <lineage>
        <taxon>Bacteria</taxon>
        <taxon>Pseudomonadati</taxon>
        <taxon>Bacteroidota</taxon>
        <taxon>Bacteroidia</taxon>
        <taxon>Bacteroidales</taxon>
        <taxon>Prevotellaceae</taxon>
        <taxon>Prevotella</taxon>
    </lineage>
</organism>
<sequence length="49" mass="5591">MTYYGTGNDAAEIDKKFHIGTIENYPDLAMVKRILKKDKAKKVTLYPLS</sequence>
<protein>
    <submittedName>
        <fullName evidence="1">Uncharacterized protein</fullName>
    </submittedName>
</protein>
<evidence type="ECO:0000313" key="2">
    <source>
        <dbReference type="Proteomes" id="UP001319045"/>
    </source>
</evidence>
<gene>
    <name evidence="1" type="ORF">prwr041_18560</name>
</gene>
<evidence type="ECO:0000313" key="1">
    <source>
        <dbReference type="EMBL" id="BCS85963.1"/>
    </source>
</evidence>
<name>A0ABM7NZK8_9BACT</name>
<accession>A0ABM7NZK8</accession>
<dbReference type="Proteomes" id="UP001319045">
    <property type="component" value="Chromosome"/>
</dbReference>